<evidence type="ECO:0000313" key="1">
    <source>
        <dbReference type="EMBL" id="MBX35740.1"/>
    </source>
</evidence>
<reference evidence="1" key="1">
    <citation type="submission" date="2018-02" db="EMBL/GenBank/DDBJ databases">
        <title>Rhizophora mucronata_Transcriptome.</title>
        <authorList>
            <person name="Meera S.P."/>
            <person name="Sreeshan A."/>
            <person name="Augustine A."/>
        </authorList>
    </citation>
    <scope>NUCLEOTIDE SEQUENCE</scope>
    <source>
        <tissue evidence="1">Leaf</tissue>
    </source>
</reference>
<organism evidence="1">
    <name type="scientific">Rhizophora mucronata</name>
    <name type="common">Asiatic mangrove</name>
    <dbReference type="NCBI Taxonomy" id="61149"/>
    <lineage>
        <taxon>Eukaryota</taxon>
        <taxon>Viridiplantae</taxon>
        <taxon>Streptophyta</taxon>
        <taxon>Embryophyta</taxon>
        <taxon>Tracheophyta</taxon>
        <taxon>Spermatophyta</taxon>
        <taxon>Magnoliopsida</taxon>
        <taxon>eudicotyledons</taxon>
        <taxon>Gunneridae</taxon>
        <taxon>Pentapetalae</taxon>
        <taxon>rosids</taxon>
        <taxon>fabids</taxon>
        <taxon>Malpighiales</taxon>
        <taxon>Rhizophoraceae</taxon>
        <taxon>Rhizophora</taxon>
    </lineage>
</organism>
<protein>
    <submittedName>
        <fullName evidence="1">Uncharacterized protein</fullName>
    </submittedName>
</protein>
<sequence>MELHSFFSRSLKYLLAMSSFRCFYHIHCALLRIWGYSSVQW</sequence>
<name>A0A2P2MZT6_RHIMU</name>
<proteinExistence type="predicted"/>
<dbReference type="EMBL" id="GGEC01055256">
    <property type="protein sequence ID" value="MBX35740.1"/>
    <property type="molecule type" value="Transcribed_RNA"/>
</dbReference>
<accession>A0A2P2MZT6</accession>
<dbReference type="AlphaFoldDB" id="A0A2P2MZT6"/>